<dbReference type="Pfam" id="PF00702">
    <property type="entry name" value="Hydrolase"/>
    <property type="match status" value="1"/>
</dbReference>
<name>A0AAP9MYV6_PSEPU</name>
<dbReference type="InterPro" id="IPR023214">
    <property type="entry name" value="HAD_sf"/>
</dbReference>
<protein>
    <submittedName>
        <fullName evidence="2">Haloacid dehalogenase type II</fullName>
    </submittedName>
</protein>
<sequence length="240" mass="27112">MQLTDFKALTFDCYGTLIDWETGIVNALQPLAKRTGKTFTSDELLEVFGRNESPQQTETPGALYQDILRAVYDRIAKEWGLEPDAAEREEFGTSVKNWPAFPDTVEALQYLKKHYKLVILSNIDRNEFKLSNAKLGVEFDHIITAQDVGSYKPNPNNFTYMIDALAKAGIEKKDILHTAESLYHDHIPANDAGLVSAWIYRRHGKEGYGATHVPSRMPNVDFRFNSMGEMAEAHKQALKG</sequence>
<dbReference type="NCBIfam" id="TIGR01549">
    <property type="entry name" value="HAD-SF-IA-v1"/>
    <property type="match status" value="1"/>
</dbReference>
<reference evidence="2 3" key="2">
    <citation type="submission" date="2020-04" db="EMBL/GenBank/DDBJ databases">
        <title>Complete genome sequence of Pseudomonas putida strain JQ581.</title>
        <authorList>
            <person name="Mu Y."/>
        </authorList>
    </citation>
    <scope>NUCLEOTIDE SEQUENCE [LARGE SCALE GENOMIC DNA]</scope>
    <source>
        <strain evidence="2 3">JQ581</strain>
    </source>
</reference>
<organism evidence="2 3">
    <name type="scientific">Pseudomonas putida</name>
    <name type="common">Arthrobacter siderocapsulatus</name>
    <dbReference type="NCBI Taxonomy" id="303"/>
    <lineage>
        <taxon>Bacteria</taxon>
        <taxon>Pseudomonadati</taxon>
        <taxon>Pseudomonadota</taxon>
        <taxon>Gammaproteobacteria</taxon>
        <taxon>Pseudomonadales</taxon>
        <taxon>Pseudomonadaceae</taxon>
        <taxon>Pseudomonas</taxon>
    </lineage>
</organism>
<evidence type="ECO:0000313" key="3">
    <source>
        <dbReference type="Proteomes" id="UP000076857"/>
    </source>
</evidence>
<dbReference type="PANTHER" id="PTHR43316">
    <property type="entry name" value="HYDROLASE, HALOACID DELAHOGENASE-RELATED"/>
    <property type="match status" value="1"/>
</dbReference>
<dbReference type="AlphaFoldDB" id="A0AAP9MYV6"/>
<dbReference type="RefSeq" id="WP_063427169.1">
    <property type="nucleotide sequence ID" value="NZ_CP050951.1"/>
</dbReference>
<dbReference type="InterPro" id="IPR006328">
    <property type="entry name" value="2-HAD"/>
</dbReference>
<dbReference type="InterPro" id="IPR036412">
    <property type="entry name" value="HAD-like_sf"/>
</dbReference>
<dbReference type="SUPFAM" id="SSF56784">
    <property type="entry name" value="HAD-like"/>
    <property type="match status" value="1"/>
</dbReference>
<reference evidence="2 3" key="1">
    <citation type="submission" date="2016-04" db="EMBL/GenBank/DDBJ databases">
        <authorList>
            <person name="Qiu J."/>
        </authorList>
    </citation>
    <scope>NUCLEOTIDE SEQUENCE [LARGE SCALE GENOMIC DNA]</scope>
    <source>
        <strain evidence="2 3">JQ581</strain>
    </source>
</reference>
<dbReference type="SMR" id="A0AAP9MYV6"/>
<dbReference type="InterPro" id="IPR006439">
    <property type="entry name" value="HAD-SF_hydro_IA"/>
</dbReference>
<dbReference type="SFLD" id="SFLDG01129">
    <property type="entry name" value="C1.5:_HAD__Beta-PGM__Phosphata"/>
    <property type="match status" value="1"/>
</dbReference>
<dbReference type="Gene3D" id="1.10.150.750">
    <property type="match status" value="1"/>
</dbReference>
<dbReference type="PRINTS" id="PR00413">
    <property type="entry name" value="HADHALOGNASE"/>
</dbReference>
<dbReference type="InterPro" id="IPR051540">
    <property type="entry name" value="S-2-haloacid_dehalogenase"/>
</dbReference>
<accession>A0AAP9MYV6</accession>
<dbReference type="NCBIfam" id="TIGR01493">
    <property type="entry name" value="HAD-SF-IA-v2"/>
    <property type="match status" value="1"/>
</dbReference>
<gene>
    <name evidence="2" type="ORF">A3L25_010140</name>
</gene>
<dbReference type="Proteomes" id="UP000076857">
    <property type="component" value="Chromosome"/>
</dbReference>
<dbReference type="CDD" id="cd02588">
    <property type="entry name" value="HAD_L2-DEX"/>
    <property type="match status" value="1"/>
</dbReference>
<dbReference type="GO" id="GO:0019120">
    <property type="term" value="F:hydrolase activity, acting on acid halide bonds, in C-halide compounds"/>
    <property type="evidence" value="ECO:0007669"/>
    <property type="project" value="InterPro"/>
</dbReference>
<keyword evidence="1" id="KW-0378">Hydrolase</keyword>
<dbReference type="Gene3D" id="3.40.50.1000">
    <property type="entry name" value="HAD superfamily/HAD-like"/>
    <property type="match status" value="1"/>
</dbReference>
<proteinExistence type="predicted"/>
<dbReference type="EMBL" id="CP050951">
    <property type="protein sequence ID" value="QJQ09764.1"/>
    <property type="molecule type" value="Genomic_DNA"/>
</dbReference>
<dbReference type="NCBIfam" id="TIGR01428">
    <property type="entry name" value="HAD_type_II"/>
    <property type="match status" value="1"/>
</dbReference>
<dbReference type="SFLD" id="SFLDS00003">
    <property type="entry name" value="Haloacid_Dehalogenase"/>
    <property type="match status" value="1"/>
</dbReference>
<dbReference type="PANTHER" id="PTHR43316:SF9">
    <property type="entry name" value="ACID DEHALOGENASE, PUTATIVE (AFU_ORTHOLOGUE AFUA_6G14460)-RELATED"/>
    <property type="match status" value="1"/>
</dbReference>
<evidence type="ECO:0000313" key="2">
    <source>
        <dbReference type="EMBL" id="QJQ09764.1"/>
    </source>
</evidence>
<evidence type="ECO:0000256" key="1">
    <source>
        <dbReference type="ARBA" id="ARBA00022801"/>
    </source>
</evidence>